<dbReference type="AlphaFoldDB" id="A0A915HNG7"/>
<accession>A0A915HNG7</accession>
<evidence type="ECO:0000313" key="2">
    <source>
        <dbReference type="WBParaSite" id="nRc.2.0.1.t03051-RA"/>
    </source>
</evidence>
<reference evidence="2" key="1">
    <citation type="submission" date="2022-11" db="UniProtKB">
        <authorList>
            <consortium name="WormBaseParasite"/>
        </authorList>
    </citation>
    <scope>IDENTIFICATION</scope>
</reference>
<name>A0A915HNG7_ROMCU</name>
<dbReference type="Proteomes" id="UP000887565">
    <property type="component" value="Unplaced"/>
</dbReference>
<sequence>MRIGAVVDPILHFRPMNSSQNHHSRQLVYEFLFENLIPRIVDNWSLRLEILEMADRQLLIEVLGDRFLGPFLDSKIEFFFVCEKVDFAFYDGMISNNDNDLESGKSSTLIGFCAAIFDQSESSRRCFLSKMKLKYEMEYKSRRLENSFDPTMQDQKFNFLLKFLVESFDIEDESDLLTSFRSDSSSNLAIHHPQCPQIFKSWLSSSNYHNVPDYVSKNYQSYVKLMFSPEMCQTLAPKRTLMATLAALKKMGIIFDYVSKMKMTQI</sequence>
<proteinExistence type="predicted"/>
<keyword evidence="1" id="KW-1185">Reference proteome</keyword>
<dbReference type="WBParaSite" id="nRc.2.0.1.t03051-RA">
    <property type="protein sequence ID" value="nRc.2.0.1.t03051-RA"/>
    <property type="gene ID" value="nRc.2.0.1.g03051"/>
</dbReference>
<protein>
    <submittedName>
        <fullName evidence="2">Uncharacterized protein</fullName>
    </submittedName>
</protein>
<organism evidence="1 2">
    <name type="scientific">Romanomermis culicivorax</name>
    <name type="common">Nematode worm</name>
    <dbReference type="NCBI Taxonomy" id="13658"/>
    <lineage>
        <taxon>Eukaryota</taxon>
        <taxon>Metazoa</taxon>
        <taxon>Ecdysozoa</taxon>
        <taxon>Nematoda</taxon>
        <taxon>Enoplea</taxon>
        <taxon>Dorylaimia</taxon>
        <taxon>Mermithida</taxon>
        <taxon>Mermithoidea</taxon>
        <taxon>Mermithidae</taxon>
        <taxon>Romanomermis</taxon>
    </lineage>
</organism>
<evidence type="ECO:0000313" key="1">
    <source>
        <dbReference type="Proteomes" id="UP000887565"/>
    </source>
</evidence>